<evidence type="ECO:0000313" key="1">
    <source>
        <dbReference type="EMBL" id="PTQ58183.1"/>
    </source>
</evidence>
<name>A0A2T5GFU5_9SPHN</name>
<keyword evidence="2" id="KW-1185">Reference proteome</keyword>
<organism evidence="1 2">
    <name type="scientific">Sphingomonas aurantiaca</name>
    <dbReference type="NCBI Taxonomy" id="185949"/>
    <lineage>
        <taxon>Bacteria</taxon>
        <taxon>Pseudomonadati</taxon>
        <taxon>Pseudomonadota</taxon>
        <taxon>Alphaproteobacteria</taxon>
        <taxon>Sphingomonadales</taxon>
        <taxon>Sphingomonadaceae</taxon>
        <taxon>Sphingomonas</taxon>
    </lineage>
</organism>
<dbReference type="AlphaFoldDB" id="A0A2T5GFU5"/>
<sequence>MIDVPPNGKLQVSVNGQTVETFSGSGMPSVLSLRRSVALGLFGPNAEQERGKAARRFQLISVSRNPDNKVGPILVKGYTQNANLTVGSDTSRVATKWSQADAYDFADGLAGPYALPAPVVRYRLREASGAERASSIPLLPDTWWVAATSKMIGGKSIKFAFAPQFATTVASAAAGAAISEELDGALSGTPQRVLISHGVERPARVMRLSRTLDLGPVSIDRLLVRTADFGSANSIRDEEPDPSEMTDDIVVNGKRKPSRAAYIVYVGADVLRGCTSITYDKPRHLIHLMCK</sequence>
<dbReference type="Proteomes" id="UP000244189">
    <property type="component" value="Unassembled WGS sequence"/>
</dbReference>
<gene>
    <name evidence="1" type="ORF">C8J26_4046</name>
</gene>
<dbReference type="RefSeq" id="WP_146168929.1">
    <property type="nucleotide sequence ID" value="NZ_QAOG01000011.1"/>
</dbReference>
<proteinExistence type="predicted"/>
<protein>
    <submittedName>
        <fullName evidence="1">Uncharacterized protein</fullName>
    </submittedName>
</protein>
<evidence type="ECO:0000313" key="2">
    <source>
        <dbReference type="Proteomes" id="UP000244189"/>
    </source>
</evidence>
<dbReference type="EMBL" id="QAOG01000011">
    <property type="protein sequence ID" value="PTQ58183.1"/>
    <property type="molecule type" value="Genomic_DNA"/>
</dbReference>
<accession>A0A2T5GFU5</accession>
<reference evidence="1 2" key="1">
    <citation type="submission" date="2018-04" db="EMBL/GenBank/DDBJ databases">
        <title>Genomic Encyclopedia of Type Strains, Phase III (KMG-III): the genomes of soil and plant-associated and newly described type strains.</title>
        <authorList>
            <person name="Whitman W."/>
        </authorList>
    </citation>
    <scope>NUCLEOTIDE SEQUENCE [LARGE SCALE GENOMIC DNA]</scope>
    <source>
        <strain evidence="1 2">MA101b</strain>
    </source>
</reference>
<comment type="caution">
    <text evidence="1">The sequence shown here is derived from an EMBL/GenBank/DDBJ whole genome shotgun (WGS) entry which is preliminary data.</text>
</comment>